<gene>
    <name evidence="2" type="ORF">PITC_068640</name>
</gene>
<evidence type="ECO:0000259" key="1">
    <source>
        <dbReference type="PROSITE" id="PS50181"/>
    </source>
</evidence>
<dbReference type="STRING" id="40296.A0A0A2LGS0"/>
<dbReference type="EMBL" id="JQGA01000007">
    <property type="protein sequence ID" value="KGO78401.1"/>
    <property type="molecule type" value="Genomic_DNA"/>
</dbReference>
<reference evidence="2 3" key="1">
    <citation type="journal article" date="2015" name="Mol. Plant Microbe Interact.">
        <title>Genome, transcriptome, and functional analyses of Penicillium expansum provide new insights into secondary metabolism and pathogenicity.</title>
        <authorList>
            <person name="Ballester A.R."/>
            <person name="Marcet-Houben M."/>
            <person name="Levin E."/>
            <person name="Sela N."/>
            <person name="Selma-Lazaro C."/>
            <person name="Carmona L."/>
            <person name="Wisniewski M."/>
            <person name="Droby S."/>
            <person name="Gonzalez-Candelas L."/>
            <person name="Gabaldon T."/>
        </authorList>
    </citation>
    <scope>NUCLEOTIDE SEQUENCE [LARGE SCALE GENOMIC DNA]</scope>
    <source>
        <strain evidence="2 3">PHI-1</strain>
    </source>
</reference>
<sequence>MASKASQVPSSLENLPSEIRRHILSMVDIDSLKTLVQASPVYFHQYRRDRKLLLCQSLESTLGSVTADAYAVHKSSSMEFSTKCTTEEVDDFLPFYHTIRSQAWSSPLYKVLSMEEVTSMVKFHRLTVQPLMQFFVTQALSNLIKETKGSQIEETLSSTEETRLMRAFYRYQLCCNIYGPGMGVEMHHETWNPIFDRISKDFLCIFCPWEAEEISCISFFSKTKHTQFLENVNRGVDEEKPQFDFDLNHTDNHNGVIKTPISRCLEMLHFICFKIKDRGHLVTRTQDSTIWFLGNFLVDSHYAFNRRSKWHQHCDQPGERDHGQRCLEPITFQGDKQPNGCCTLPPLAWTMECGGTDSDIFWMYLPSAFRQWGWVMWDAARFKRMGAEKVMIQQWNEGYPFNPEHYHF</sequence>
<dbReference type="Proteomes" id="UP000030104">
    <property type="component" value="Unassembled WGS sequence"/>
</dbReference>
<dbReference type="OrthoDB" id="4357552at2759"/>
<organism evidence="2 3">
    <name type="scientific">Penicillium italicum</name>
    <name type="common">Blue mold</name>
    <dbReference type="NCBI Taxonomy" id="40296"/>
    <lineage>
        <taxon>Eukaryota</taxon>
        <taxon>Fungi</taxon>
        <taxon>Dikarya</taxon>
        <taxon>Ascomycota</taxon>
        <taxon>Pezizomycotina</taxon>
        <taxon>Eurotiomycetes</taxon>
        <taxon>Eurotiomycetidae</taxon>
        <taxon>Eurotiales</taxon>
        <taxon>Aspergillaceae</taxon>
        <taxon>Penicillium</taxon>
    </lineage>
</organism>
<dbReference type="HOGENOM" id="CLU_035834_0_0_1"/>
<dbReference type="PhylomeDB" id="A0A0A2LGS0"/>
<evidence type="ECO:0000313" key="3">
    <source>
        <dbReference type="Proteomes" id="UP000030104"/>
    </source>
</evidence>
<dbReference type="PROSITE" id="PS50181">
    <property type="entry name" value="FBOX"/>
    <property type="match status" value="1"/>
</dbReference>
<dbReference type="OMA" id="KERYNQI"/>
<accession>A0A0A2LGS0</accession>
<keyword evidence="3" id="KW-1185">Reference proteome</keyword>
<evidence type="ECO:0000313" key="2">
    <source>
        <dbReference type="EMBL" id="KGO78401.1"/>
    </source>
</evidence>
<feature type="domain" description="F-box" evidence="1">
    <location>
        <begin position="9"/>
        <end position="39"/>
    </location>
</feature>
<name>A0A0A2LGS0_PENIT</name>
<dbReference type="AlphaFoldDB" id="A0A0A2LGS0"/>
<comment type="caution">
    <text evidence="2">The sequence shown here is derived from an EMBL/GenBank/DDBJ whole genome shotgun (WGS) entry which is preliminary data.</text>
</comment>
<proteinExistence type="predicted"/>
<protein>
    <recommendedName>
        <fullName evidence="1">F-box domain-containing protein</fullName>
    </recommendedName>
</protein>
<dbReference type="InterPro" id="IPR001810">
    <property type="entry name" value="F-box_dom"/>
</dbReference>